<dbReference type="InterPro" id="IPR002455">
    <property type="entry name" value="GPCR3_GABA-B"/>
</dbReference>
<dbReference type="InterPro" id="IPR017452">
    <property type="entry name" value="GPCR_Rhodpsn_7TM"/>
</dbReference>
<feature type="chain" id="PRO_5042186343" description="Gamma-aminobutyric acid type B receptor subunit 2" evidence="15">
    <location>
        <begin position="27"/>
        <end position="1306"/>
    </location>
</feature>
<dbReference type="GO" id="GO:0038039">
    <property type="term" value="C:G protein-coupled receptor heterodimeric complex"/>
    <property type="evidence" value="ECO:0007669"/>
    <property type="project" value="TreeGrafter"/>
</dbReference>
<dbReference type="GO" id="GO:0007214">
    <property type="term" value="P:gamma-aminobutyric acid signaling pathway"/>
    <property type="evidence" value="ECO:0007669"/>
    <property type="project" value="TreeGrafter"/>
</dbReference>
<feature type="region of interest" description="Disordered" evidence="13">
    <location>
        <begin position="1224"/>
        <end position="1256"/>
    </location>
</feature>
<feature type="compositionally biased region" description="Basic and acidic residues" evidence="13">
    <location>
        <begin position="1102"/>
        <end position="1130"/>
    </location>
</feature>
<feature type="transmembrane region" description="Helical" evidence="14">
    <location>
        <begin position="793"/>
        <end position="812"/>
    </location>
</feature>
<evidence type="ECO:0000256" key="2">
    <source>
        <dbReference type="ARBA" id="ARBA00022475"/>
    </source>
</evidence>
<dbReference type="CDD" id="cd00637">
    <property type="entry name" value="7tm_classA_rhodopsin-like"/>
    <property type="match status" value="1"/>
</dbReference>
<evidence type="ECO:0000256" key="13">
    <source>
        <dbReference type="SAM" id="MobiDB-lite"/>
    </source>
</evidence>
<keyword evidence="8 18" id="KW-0675">Receptor</keyword>
<dbReference type="EMBL" id="JARQWQ010000002">
    <property type="protein sequence ID" value="KAK2573525.1"/>
    <property type="molecule type" value="Genomic_DNA"/>
</dbReference>
<keyword evidence="6" id="KW-0297">G-protein coupled receptor</keyword>
<comment type="subcellular location">
    <subcellularLocation>
        <location evidence="1">Cell membrane</location>
        <topology evidence="1">Multi-pass membrane protein</topology>
    </subcellularLocation>
</comment>
<dbReference type="CDD" id="cd06366">
    <property type="entry name" value="PBP1_GABAb_receptor"/>
    <property type="match status" value="1"/>
</dbReference>
<reference evidence="18" key="1">
    <citation type="journal article" date="2023" name="G3 (Bethesda)">
        <title>Whole genome assembly and annotation of the endangered Caribbean coral Acropora cervicornis.</title>
        <authorList>
            <person name="Selwyn J.D."/>
            <person name="Vollmer S.V."/>
        </authorList>
    </citation>
    <scope>NUCLEOTIDE SEQUENCE</scope>
    <source>
        <strain evidence="18">K2</strain>
    </source>
</reference>
<dbReference type="InterPro" id="IPR000276">
    <property type="entry name" value="GPCR_Rhodpsn"/>
</dbReference>
<feature type="domain" description="G-protein coupled receptors family 1 profile" evidence="17">
    <location>
        <begin position="138"/>
        <end position="380"/>
    </location>
</feature>
<dbReference type="Pfam" id="PF01094">
    <property type="entry name" value="ANF_receptor"/>
    <property type="match status" value="1"/>
</dbReference>
<feature type="transmembrane region" description="Helical" evidence="14">
    <location>
        <begin position="888"/>
        <end position="909"/>
    </location>
</feature>
<comment type="caution">
    <text evidence="18">The sequence shown here is derived from an EMBL/GenBank/DDBJ whole genome shotgun (WGS) entry which is preliminary data.</text>
</comment>
<keyword evidence="3 14" id="KW-0812">Transmembrane</keyword>
<keyword evidence="19" id="KW-1185">Reference proteome</keyword>
<evidence type="ECO:0000256" key="9">
    <source>
        <dbReference type="ARBA" id="ARBA00023180"/>
    </source>
</evidence>
<dbReference type="InterPro" id="IPR017978">
    <property type="entry name" value="GPCR_3_C"/>
</dbReference>
<evidence type="ECO:0000313" key="18">
    <source>
        <dbReference type="EMBL" id="KAK2573525.1"/>
    </source>
</evidence>
<dbReference type="Pfam" id="PF00001">
    <property type="entry name" value="7tm_1"/>
    <property type="match status" value="1"/>
</dbReference>
<feature type="transmembrane region" description="Helical" evidence="14">
    <location>
        <begin position="759"/>
        <end position="781"/>
    </location>
</feature>
<keyword evidence="7 14" id="KW-0472">Membrane</keyword>
<feature type="transmembrane region" description="Helical" evidence="14">
    <location>
        <begin position="952"/>
        <end position="974"/>
    </location>
</feature>
<reference evidence="18" key="2">
    <citation type="journal article" date="2023" name="Science">
        <title>Genomic signatures of disease resistance in endangered staghorn corals.</title>
        <authorList>
            <person name="Vollmer S.V."/>
            <person name="Selwyn J.D."/>
            <person name="Despard B.A."/>
            <person name="Roesel C.L."/>
        </authorList>
    </citation>
    <scope>NUCLEOTIDE SEQUENCE</scope>
    <source>
        <strain evidence="18">K2</strain>
    </source>
</reference>
<feature type="transmembrane region" description="Helical" evidence="14">
    <location>
        <begin position="242"/>
        <end position="259"/>
    </location>
</feature>
<dbReference type="PANTHER" id="PTHR10519:SF20">
    <property type="entry name" value="G-PROTEIN COUPLED RECEPTOR 156-RELATED"/>
    <property type="match status" value="1"/>
</dbReference>
<evidence type="ECO:0000256" key="11">
    <source>
        <dbReference type="ARBA" id="ARBA00073785"/>
    </source>
</evidence>
<dbReference type="PANTHER" id="PTHR10519">
    <property type="entry name" value="GABA-B RECEPTOR"/>
    <property type="match status" value="1"/>
</dbReference>
<evidence type="ECO:0000259" key="16">
    <source>
        <dbReference type="PROSITE" id="PS50259"/>
    </source>
</evidence>
<evidence type="ECO:0000259" key="17">
    <source>
        <dbReference type="PROSITE" id="PS50262"/>
    </source>
</evidence>
<dbReference type="Gene3D" id="3.40.50.2300">
    <property type="match status" value="3"/>
</dbReference>
<dbReference type="InterPro" id="IPR028082">
    <property type="entry name" value="Peripla_BP_I"/>
</dbReference>
<dbReference type="GO" id="GO:0004965">
    <property type="term" value="F:G protein-coupled GABA receptor activity"/>
    <property type="evidence" value="ECO:0007669"/>
    <property type="project" value="InterPro"/>
</dbReference>
<feature type="compositionally biased region" description="Low complexity" evidence="13">
    <location>
        <begin position="1131"/>
        <end position="1146"/>
    </location>
</feature>
<feature type="signal peptide" evidence="15">
    <location>
        <begin position="1"/>
        <end position="26"/>
    </location>
</feature>
<name>A0AAD9R5P5_ACRCE</name>
<evidence type="ECO:0000256" key="3">
    <source>
        <dbReference type="ARBA" id="ARBA00022692"/>
    </source>
</evidence>
<feature type="transmembrane region" description="Helical" evidence="14">
    <location>
        <begin position="929"/>
        <end position="946"/>
    </location>
</feature>
<keyword evidence="2" id="KW-1003">Cell membrane</keyword>
<feature type="transmembrane region" description="Helical" evidence="14">
    <location>
        <begin position="326"/>
        <end position="347"/>
    </location>
</feature>
<evidence type="ECO:0000256" key="1">
    <source>
        <dbReference type="ARBA" id="ARBA00004651"/>
    </source>
</evidence>
<feature type="transmembrane region" description="Helical" evidence="14">
    <location>
        <begin position="199"/>
        <end position="221"/>
    </location>
</feature>
<evidence type="ECO:0000256" key="4">
    <source>
        <dbReference type="ARBA" id="ARBA00022729"/>
    </source>
</evidence>
<keyword evidence="10" id="KW-0807">Transducer</keyword>
<dbReference type="Proteomes" id="UP001249851">
    <property type="component" value="Unassembled WGS sequence"/>
</dbReference>
<evidence type="ECO:0000256" key="5">
    <source>
        <dbReference type="ARBA" id="ARBA00022989"/>
    </source>
</evidence>
<feature type="transmembrane region" description="Helical" evidence="14">
    <location>
        <begin position="125"/>
        <end position="147"/>
    </location>
</feature>
<proteinExistence type="predicted"/>
<dbReference type="PROSITE" id="PS50262">
    <property type="entry name" value="G_PROTEIN_RECEP_F1_2"/>
    <property type="match status" value="1"/>
</dbReference>
<dbReference type="SUPFAM" id="SSF81321">
    <property type="entry name" value="Family A G protein-coupled receptor-like"/>
    <property type="match status" value="1"/>
</dbReference>
<evidence type="ECO:0000256" key="14">
    <source>
        <dbReference type="SAM" id="Phobius"/>
    </source>
</evidence>
<feature type="domain" description="G-protein coupled receptors family 3 profile" evidence="16">
    <location>
        <begin position="724"/>
        <end position="977"/>
    </location>
</feature>
<sequence>MTRGRIFFTFLYLAVANSLYSKETLALQTLHIGALVPFDVTNERDKRMTADLILPMVKIALEDIERKALLPGYQLQLHVNDTQCRTDHASRALFELIHKKPTKIALIGAACSEVSERIAEEAKTWNLLMVMCPCAIATNVLVFLGILRKSELRTVYNASILFLVSTDLLTAFITMPTFIVYQASKLMNPEKDFSCVALALYTFTTFLFTGLWVVTVILIILERYLAIFHPYKYRNHLTKGRIAVTISITWILWIVLITHTRLSPMAGADMYSAITASMLIPCILLTSTVYCKVYVLTRRMRMCIGHELSAPRNAEVIQETKSFRTVAYLAGAVVLCFVPTLALVVLYRSQTVSLNYFYHLLYPLTDTAVLLTPICDPIIYVLRSNNVSYGSTSAILQNRERYPLFYRTIPSDAACNKGLISLLKKFKWRQVGIIGKTDINHSQTTASLREELEKSDINILTSETFTDDPTAQVKSLKEKDVRIIIGNFDEKSARRVFCQAYQVSLYGSRYAWILPGWYRNKWWKSELIEDSLSCTESEMNEAVRGYIACDSLRMSPAKGITVSGQTPEKLNHLYQEKNTEKKSLKNTDAGFAYDAVWTIAVALNRTEQYFRSINSDHSIGNFNYADNQTAEHLKTAIQQTKFTGVTGPVEFERNGDRRGFMKIEQLQGEEEKTVLFYLSQNDSLIGVKGSEFYWPGRGPPSDQAKLILELMTISPILYGVMCTITILCIILAVCFLAFNIRLRHYRYIQMSSPRLNDTIIVGCIAMYLSVFLFGLDGKLLSSSQYSVNCQARIWLASLGFTTAFGAMFAKTWRVYVIFTNAKLRKRVIEDGRLFLFVGALLLVDVFTLSLWTALDTQTRTLYNGTMERGTEFDTIPQWEYCDCRHKTIWFGVLFASKGLLLLFGLFLAWETRHVKIPALNDSRHVGLSVYNVVILSVVGVPTAFMIGHAQNVTFALTAAFILFCTTVTLCLVFVPKVDLYDHRLIGQYYYFVLLYGKFIAVKRDPSVLNTSGATSTTASQGSGESCTSHDKGIKGAKYIALAAENSNLKNLIAEKEEQIGNLEVRLRTSGVPVECIRRLSLAMASKRTREGKHASSPTLNVRGDRDSGGSIHIDVKDDGAVCTGEKKPVDKVPVPSSPRQSNSSSQFNIDENIFPGNVLAKAANTHKTNQFSLIPRMHDGVPQIEQNEPQEAHYNAGIFMETSNSPTTEISKVNRMELPFYKDPPKGDTCSSVSSIKARYGKPKRETSYEKEKTADSNSNVLPAIKEIKRKGSTVLVSKSRSGETCFQVKTPADLKRSSHTEEITV</sequence>
<feature type="coiled-coil region" evidence="12">
    <location>
        <begin position="1038"/>
        <end position="1065"/>
    </location>
</feature>
<keyword evidence="5 14" id="KW-1133">Transmembrane helix</keyword>
<accession>A0AAD9R5P5</accession>
<feature type="region of interest" description="Disordered" evidence="13">
    <location>
        <begin position="1086"/>
        <end position="1149"/>
    </location>
</feature>
<dbReference type="PROSITE" id="PS50259">
    <property type="entry name" value="G_PROTEIN_RECEP_F3_4"/>
    <property type="match status" value="1"/>
</dbReference>
<dbReference type="FunFam" id="3.40.50.2300:FF:000063">
    <property type="entry name" value="Gamma-aminobutyric acid type B receptor subunit"/>
    <property type="match status" value="1"/>
</dbReference>
<keyword evidence="4 15" id="KW-0732">Signal</keyword>
<feature type="transmembrane region" description="Helical" evidence="14">
    <location>
        <begin position="271"/>
        <end position="291"/>
    </location>
</feature>
<dbReference type="Pfam" id="PF00003">
    <property type="entry name" value="7tm_3"/>
    <property type="match status" value="1"/>
</dbReference>
<evidence type="ECO:0000256" key="10">
    <source>
        <dbReference type="ARBA" id="ARBA00023224"/>
    </source>
</evidence>
<evidence type="ECO:0000256" key="6">
    <source>
        <dbReference type="ARBA" id="ARBA00023040"/>
    </source>
</evidence>
<evidence type="ECO:0000256" key="12">
    <source>
        <dbReference type="SAM" id="Coils"/>
    </source>
</evidence>
<keyword evidence="9" id="KW-0325">Glycoprotein</keyword>
<evidence type="ECO:0000313" key="19">
    <source>
        <dbReference type="Proteomes" id="UP001249851"/>
    </source>
</evidence>
<feature type="transmembrane region" description="Helical" evidence="14">
    <location>
        <begin position="716"/>
        <end position="738"/>
    </location>
</feature>
<gene>
    <name evidence="18" type="ORF">P5673_001185</name>
</gene>
<dbReference type="SUPFAM" id="SSF53822">
    <property type="entry name" value="Periplasmic binding protein-like I"/>
    <property type="match status" value="2"/>
</dbReference>
<evidence type="ECO:0000256" key="7">
    <source>
        <dbReference type="ARBA" id="ARBA00023136"/>
    </source>
</evidence>
<organism evidence="18 19">
    <name type="scientific">Acropora cervicornis</name>
    <name type="common">Staghorn coral</name>
    <dbReference type="NCBI Taxonomy" id="6130"/>
    <lineage>
        <taxon>Eukaryota</taxon>
        <taxon>Metazoa</taxon>
        <taxon>Cnidaria</taxon>
        <taxon>Anthozoa</taxon>
        <taxon>Hexacorallia</taxon>
        <taxon>Scleractinia</taxon>
        <taxon>Astrocoeniina</taxon>
        <taxon>Acroporidae</taxon>
        <taxon>Acropora</taxon>
    </lineage>
</organism>
<evidence type="ECO:0000256" key="15">
    <source>
        <dbReference type="SAM" id="SignalP"/>
    </source>
</evidence>
<protein>
    <recommendedName>
        <fullName evidence="11">Gamma-aminobutyric acid type B receptor subunit 2</fullName>
    </recommendedName>
</protein>
<feature type="transmembrane region" description="Helical" evidence="14">
    <location>
        <begin position="159"/>
        <end position="179"/>
    </location>
</feature>
<dbReference type="InterPro" id="IPR001828">
    <property type="entry name" value="ANF_lig-bd_rcpt"/>
</dbReference>
<feature type="compositionally biased region" description="Basic and acidic residues" evidence="13">
    <location>
        <begin position="1243"/>
        <end position="1255"/>
    </location>
</feature>
<evidence type="ECO:0000256" key="8">
    <source>
        <dbReference type="ARBA" id="ARBA00023170"/>
    </source>
</evidence>
<keyword evidence="12" id="KW-0175">Coiled coil</keyword>
<feature type="transmembrane region" description="Helical" evidence="14">
    <location>
        <begin position="833"/>
        <end position="854"/>
    </location>
</feature>